<evidence type="ECO:0000313" key="1">
    <source>
        <dbReference type="EMBL" id="KAA8899626.1"/>
    </source>
</evidence>
<name>A0A5J5EPS9_9PEZI</name>
<gene>
    <name evidence="1" type="ORF">FN846DRAFT_815786</name>
</gene>
<protein>
    <submittedName>
        <fullName evidence="1">Uncharacterized protein</fullName>
    </submittedName>
</protein>
<dbReference type="Proteomes" id="UP000326924">
    <property type="component" value="Unassembled WGS sequence"/>
</dbReference>
<reference evidence="1 2" key="1">
    <citation type="submission" date="2019-09" db="EMBL/GenBank/DDBJ databases">
        <title>Draft genome of the ectomycorrhizal ascomycete Sphaerosporella brunnea.</title>
        <authorList>
            <consortium name="DOE Joint Genome Institute"/>
            <person name="Benucci G.M."/>
            <person name="Marozzi G."/>
            <person name="Antonielli L."/>
            <person name="Sanchez S."/>
            <person name="Marco P."/>
            <person name="Wang X."/>
            <person name="Falini L.B."/>
            <person name="Barry K."/>
            <person name="Haridas S."/>
            <person name="Lipzen A."/>
            <person name="Labutti K."/>
            <person name="Grigoriev I.V."/>
            <person name="Murat C."/>
            <person name="Martin F."/>
            <person name="Albertini E."/>
            <person name="Donnini D."/>
            <person name="Bonito G."/>
        </authorList>
    </citation>
    <scope>NUCLEOTIDE SEQUENCE [LARGE SCALE GENOMIC DNA]</scope>
    <source>
        <strain evidence="1 2">Sb_GMNB300</strain>
    </source>
</reference>
<dbReference type="InParanoid" id="A0A5J5EPS9"/>
<sequence length="55" mass="5973">MCKPTKCSTCSGITWWGCGQHIPMVMDAAPTEQWCSCPKPEDSQYPPMGPPPACT</sequence>
<dbReference type="OrthoDB" id="88410at2759"/>
<dbReference type="PANTHER" id="PTHR34724">
    <property type="entry name" value="OS12G0596101 PROTEIN"/>
    <property type="match status" value="1"/>
</dbReference>
<organism evidence="1 2">
    <name type="scientific">Sphaerosporella brunnea</name>
    <dbReference type="NCBI Taxonomy" id="1250544"/>
    <lineage>
        <taxon>Eukaryota</taxon>
        <taxon>Fungi</taxon>
        <taxon>Dikarya</taxon>
        <taxon>Ascomycota</taxon>
        <taxon>Pezizomycotina</taxon>
        <taxon>Pezizomycetes</taxon>
        <taxon>Pezizales</taxon>
        <taxon>Pyronemataceae</taxon>
        <taxon>Sphaerosporella</taxon>
    </lineage>
</organism>
<keyword evidence="2" id="KW-1185">Reference proteome</keyword>
<proteinExistence type="predicted"/>
<dbReference type="EMBL" id="VXIS01000164">
    <property type="protein sequence ID" value="KAA8899626.1"/>
    <property type="molecule type" value="Genomic_DNA"/>
</dbReference>
<dbReference type="AlphaFoldDB" id="A0A5J5EPS9"/>
<accession>A0A5J5EPS9</accession>
<comment type="caution">
    <text evidence="1">The sequence shown here is derived from an EMBL/GenBank/DDBJ whole genome shotgun (WGS) entry which is preliminary data.</text>
</comment>
<dbReference type="PANTHER" id="PTHR34724:SF2">
    <property type="entry name" value="OS12G0596101 PROTEIN"/>
    <property type="match status" value="1"/>
</dbReference>
<evidence type="ECO:0000313" key="2">
    <source>
        <dbReference type="Proteomes" id="UP000326924"/>
    </source>
</evidence>